<dbReference type="InterPro" id="IPR012001">
    <property type="entry name" value="Thiamin_PyroP_enz_TPP-bd_dom"/>
</dbReference>
<dbReference type="PANTHER" id="PTHR42818">
    <property type="entry name" value="SULFOPYRUVATE DECARBOXYLASE SUBUNIT ALPHA"/>
    <property type="match status" value="1"/>
</dbReference>
<keyword evidence="6" id="KW-0670">Pyruvate</keyword>
<evidence type="ECO:0000259" key="4">
    <source>
        <dbReference type="Pfam" id="PF02775"/>
    </source>
</evidence>
<dbReference type="EMBL" id="LGTL01000002">
    <property type="protein sequence ID" value="KPA85311.1"/>
    <property type="molecule type" value="Genomic_DNA"/>
</dbReference>
<dbReference type="OrthoDB" id="16262at2759"/>
<gene>
    <name evidence="6" type="ORF">ABB37_01645</name>
</gene>
<comment type="caution">
    <text evidence="6">The sequence shown here is derived from an EMBL/GenBank/DDBJ whole genome shotgun (WGS) entry which is preliminary data.</text>
</comment>
<evidence type="ECO:0000313" key="7">
    <source>
        <dbReference type="Proteomes" id="UP000037923"/>
    </source>
</evidence>
<dbReference type="GO" id="GO:0000287">
    <property type="term" value="F:magnesium ion binding"/>
    <property type="evidence" value="ECO:0007669"/>
    <property type="project" value="InterPro"/>
</dbReference>
<evidence type="ECO:0000259" key="5">
    <source>
        <dbReference type="Pfam" id="PF02776"/>
    </source>
</evidence>
<dbReference type="InterPro" id="IPR011766">
    <property type="entry name" value="TPP_enzyme_TPP-bd"/>
</dbReference>
<dbReference type="PANTHER" id="PTHR42818:SF1">
    <property type="entry name" value="SULFOPYRUVATE DECARBOXYLASE"/>
    <property type="match status" value="1"/>
</dbReference>
<evidence type="ECO:0000313" key="6">
    <source>
        <dbReference type="EMBL" id="KPA85311.1"/>
    </source>
</evidence>
<dbReference type="OMA" id="RQCDGPA"/>
<dbReference type="Pfam" id="PF02776">
    <property type="entry name" value="TPP_enzyme_N"/>
    <property type="match status" value="1"/>
</dbReference>
<dbReference type="GeneID" id="26901940"/>
<accession>A0A0N0DZH8</accession>
<feature type="domain" description="Thiamine pyrophosphate enzyme TPP-binding" evidence="4">
    <location>
        <begin position="260"/>
        <end position="384"/>
    </location>
</feature>
<dbReference type="Proteomes" id="UP000037923">
    <property type="component" value="Unassembled WGS sequence"/>
</dbReference>
<reference evidence="6 7" key="1">
    <citation type="submission" date="2015-07" db="EMBL/GenBank/DDBJ databases">
        <title>High-quality genome of monoxenous trypanosomatid Leptomonas pyrrhocoris.</title>
        <authorList>
            <person name="Flegontov P."/>
            <person name="Butenko A."/>
            <person name="Firsov S."/>
            <person name="Vlcek C."/>
            <person name="Logacheva M.D."/>
            <person name="Field M."/>
            <person name="Filatov D."/>
            <person name="Flegontova O."/>
            <person name="Gerasimov E."/>
            <person name="Jackson A.P."/>
            <person name="Kelly S."/>
            <person name="Opperdoes F."/>
            <person name="O'Reilly A."/>
            <person name="Votypka J."/>
            <person name="Yurchenko V."/>
            <person name="Lukes J."/>
        </authorList>
    </citation>
    <scope>NUCLEOTIDE SEQUENCE [LARGE SCALE GENOMIC DNA]</scope>
    <source>
        <strain evidence="6">H10</strain>
    </source>
</reference>
<keyword evidence="3" id="KW-0456">Lyase</keyword>
<dbReference type="SUPFAM" id="SSF52518">
    <property type="entry name" value="Thiamin diphosphate-binding fold (THDP-binding)"/>
    <property type="match status" value="2"/>
</dbReference>
<protein>
    <submittedName>
        <fullName evidence="6">Phosphonopyruvate decarboxylase-like protein</fullName>
    </submittedName>
</protein>
<keyword evidence="7" id="KW-1185">Reference proteome</keyword>
<evidence type="ECO:0000256" key="2">
    <source>
        <dbReference type="ARBA" id="ARBA00023052"/>
    </source>
</evidence>
<dbReference type="Gene3D" id="3.40.50.970">
    <property type="match status" value="2"/>
</dbReference>
<name>A0A0N0DZH8_LEPPY</name>
<dbReference type="CDD" id="cd07035">
    <property type="entry name" value="TPP_PYR_POX_like"/>
    <property type="match status" value="1"/>
</dbReference>
<dbReference type="InterPro" id="IPR029061">
    <property type="entry name" value="THDP-binding"/>
</dbReference>
<evidence type="ECO:0000256" key="1">
    <source>
        <dbReference type="ARBA" id="ARBA00022793"/>
    </source>
</evidence>
<dbReference type="VEuPathDB" id="TriTrypDB:LpyrH10_02_6190"/>
<dbReference type="GO" id="GO:0016831">
    <property type="term" value="F:carboxy-lyase activity"/>
    <property type="evidence" value="ECO:0007669"/>
    <property type="project" value="UniProtKB-KW"/>
</dbReference>
<keyword evidence="2" id="KW-0786">Thiamine pyrophosphate</keyword>
<dbReference type="RefSeq" id="XP_015663750.1">
    <property type="nucleotide sequence ID" value="XM_015798230.1"/>
</dbReference>
<dbReference type="PROSITE" id="PS00187">
    <property type="entry name" value="TPP_ENZYMES"/>
    <property type="match status" value="1"/>
</dbReference>
<dbReference type="AlphaFoldDB" id="A0A0N0DZH8"/>
<proteinExistence type="predicted"/>
<evidence type="ECO:0000256" key="3">
    <source>
        <dbReference type="ARBA" id="ARBA00023239"/>
    </source>
</evidence>
<keyword evidence="1" id="KW-0210">Decarboxylase</keyword>
<dbReference type="InterPro" id="IPR051818">
    <property type="entry name" value="TPP_dependent_decarboxylase"/>
</dbReference>
<dbReference type="GO" id="GO:0030976">
    <property type="term" value="F:thiamine pyrophosphate binding"/>
    <property type="evidence" value="ECO:0007669"/>
    <property type="project" value="InterPro"/>
</dbReference>
<feature type="domain" description="Thiamine pyrophosphate enzyme N-terminal TPP-binding" evidence="5">
    <location>
        <begin position="18"/>
        <end position="122"/>
    </location>
</feature>
<organism evidence="6 7">
    <name type="scientific">Leptomonas pyrrhocoris</name>
    <name type="common">Firebug parasite</name>
    <dbReference type="NCBI Taxonomy" id="157538"/>
    <lineage>
        <taxon>Eukaryota</taxon>
        <taxon>Discoba</taxon>
        <taxon>Euglenozoa</taxon>
        <taxon>Kinetoplastea</taxon>
        <taxon>Metakinetoplastina</taxon>
        <taxon>Trypanosomatida</taxon>
        <taxon>Trypanosomatidae</taxon>
        <taxon>Leishmaniinae</taxon>
        <taxon>Leptomonas</taxon>
    </lineage>
</organism>
<dbReference type="Pfam" id="PF02775">
    <property type="entry name" value="TPP_enzyme_C"/>
    <property type="match status" value="1"/>
</dbReference>
<sequence length="418" mass="44722">MLRRRSPLLQASKKLSPQLVVDSLKRRGTGAFFGCPDYHLRHLTAYLSDHTNTGEYVTATNSGNAMAMAAGHYLSTLRTPCVLMQNGGLGDAMNPVLTLFNQDAYRLPCLMLISWRGKPETSDEEAMPGLVAQGRMTEHCLTAVDIPFSIIGDSADIEMNWDVVMDKAYYHMSNEKTPFAILVEPDTLEEYTPHRPDADPLPPAPLELDNVVDQVCRQFNATDAFVCGCGSVQAALRRARGQRAEAASAGASQDFLLADSVGHTCGVAVGVAVSRPGQQVVCLEGDGAALTHLNGMATVGGLNALKDAKTGAGLLRNLKHIVVNDGVYASAGGQSTAALDVSLTGVATACGYFAVRDEPVVELGDLVSALAELRQCDGPAFLEVVVNKSPTARPKAEARRDLLLEKQSFADFMMRSRP</sequence>
<dbReference type="InterPro" id="IPR000399">
    <property type="entry name" value="TPP-bd_CS"/>
</dbReference>